<comment type="caution">
    <text evidence="1">The sequence shown here is derived from an EMBL/GenBank/DDBJ whole genome shotgun (WGS) entry which is preliminary data.</text>
</comment>
<gene>
    <name evidence="1" type="ORF">GCM10023235_68440</name>
</gene>
<dbReference type="Proteomes" id="UP001501752">
    <property type="component" value="Unassembled WGS sequence"/>
</dbReference>
<dbReference type="EMBL" id="BAABIS010000001">
    <property type="protein sequence ID" value="GAA4878605.1"/>
    <property type="molecule type" value="Genomic_DNA"/>
</dbReference>
<evidence type="ECO:0000313" key="1">
    <source>
        <dbReference type="EMBL" id="GAA4878605.1"/>
    </source>
</evidence>
<keyword evidence="2" id="KW-1185">Reference proteome</keyword>
<dbReference type="SMART" id="SM00567">
    <property type="entry name" value="EZ_HEAT"/>
    <property type="match status" value="4"/>
</dbReference>
<accession>A0ABP9EII0</accession>
<dbReference type="Pfam" id="PF13646">
    <property type="entry name" value="HEAT_2"/>
    <property type="match status" value="1"/>
</dbReference>
<dbReference type="InterPro" id="IPR004155">
    <property type="entry name" value="PBS_lyase_HEAT"/>
</dbReference>
<name>A0ABP9EII0_9ACTN</name>
<dbReference type="InterPro" id="IPR016024">
    <property type="entry name" value="ARM-type_fold"/>
</dbReference>
<sequence>MNTAQLVQRALTSPPGDRDALLQEAADDGEAALPLAIALTASADTGERATGCDLLGRTADLHPGLRTAASAALLAAAAGESDPEVLADLARALGRTEDARATSVLCALAAHPDAGVRQETAVALGTCPPVEPVVAALTALTGDEVPDVRNWAAFTLGFQLPVDGPAVRAALRGRLTDPHRETREEAVRGLARRRDPDAVPLLAELLRDEDGAHVLTFTAARILGAPELLPALRQYDPADPGVTEALRACDPSVQEQLLAAAWQLLTTLDRIRPDLDIGLTVDRFDQGLTLSLPDDLAWDVEALLARAEQDPDRAAGLVDVGLPRS</sequence>
<evidence type="ECO:0000313" key="2">
    <source>
        <dbReference type="Proteomes" id="UP001501752"/>
    </source>
</evidence>
<dbReference type="InterPro" id="IPR011989">
    <property type="entry name" value="ARM-like"/>
</dbReference>
<dbReference type="RefSeq" id="WP_345700778.1">
    <property type="nucleotide sequence ID" value="NZ_BAABIS010000001.1"/>
</dbReference>
<reference evidence="2" key="1">
    <citation type="journal article" date="2019" name="Int. J. Syst. Evol. Microbiol.">
        <title>The Global Catalogue of Microorganisms (GCM) 10K type strain sequencing project: providing services to taxonomists for standard genome sequencing and annotation.</title>
        <authorList>
            <consortium name="The Broad Institute Genomics Platform"/>
            <consortium name="The Broad Institute Genome Sequencing Center for Infectious Disease"/>
            <person name="Wu L."/>
            <person name="Ma J."/>
        </authorList>
    </citation>
    <scope>NUCLEOTIDE SEQUENCE [LARGE SCALE GENOMIC DNA]</scope>
    <source>
        <strain evidence="2">JCM 13006</strain>
    </source>
</reference>
<proteinExistence type="predicted"/>
<protein>
    <recommendedName>
        <fullName evidence="3">PBS lyase</fullName>
    </recommendedName>
</protein>
<organism evidence="1 2">
    <name type="scientific">Kitasatospora terrestris</name>
    <dbReference type="NCBI Taxonomy" id="258051"/>
    <lineage>
        <taxon>Bacteria</taxon>
        <taxon>Bacillati</taxon>
        <taxon>Actinomycetota</taxon>
        <taxon>Actinomycetes</taxon>
        <taxon>Kitasatosporales</taxon>
        <taxon>Streptomycetaceae</taxon>
        <taxon>Kitasatospora</taxon>
    </lineage>
</organism>
<dbReference type="Gene3D" id="1.25.10.10">
    <property type="entry name" value="Leucine-rich Repeat Variant"/>
    <property type="match status" value="1"/>
</dbReference>
<dbReference type="SUPFAM" id="SSF48371">
    <property type="entry name" value="ARM repeat"/>
    <property type="match status" value="1"/>
</dbReference>
<evidence type="ECO:0008006" key="3">
    <source>
        <dbReference type="Google" id="ProtNLM"/>
    </source>
</evidence>